<dbReference type="GO" id="GO:0032543">
    <property type="term" value="P:mitochondrial translation"/>
    <property type="evidence" value="ECO:0007669"/>
    <property type="project" value="TreeGrafter"/>
</dbReference>
<dbReference type="InterPro" id="IPR021036">
    <property type="entry name" value="Ribosomal_mS45"/>
</dbReference>
<evidence type="ECO:0000313" key="3">
    <source>
        <dbReference type="Proteomes" id="UP000250266"/>
    </source>
</evidence>
<proteinExistence type="predicted"/>
<feature type="compositionally biased region" description="Acidic residues" evidence="1">
    <location>
        <begin position="71"/>
        <end position="83"/>
    </location>
</feature>
<dbReference type="PANTHER" id="PTHR28158:SF1">
    <property type="entry name" value="SMALL RIBOSOMAL SUBUNIT PROTEIN MS45"/>
    <property type="match status" value="1"/>
</dbReference>
<dbReference type="Pfam" id="PF12298">
    <property type="entry name" value="Bot1p"/>
    <property type="match status" value="1"/>
</dbReference>
<dbReference type="AlphaFoldDB" id="A0A8E2J9C3"/>
<evidence type="ECO:0000256" key="1">
    <source>
        <dbReference type="SAM" id="MobiDB-lite"/>
    </source>
</evidence>
<dbReference type="GO" id="GO:0005763">
    <property type="term" value="C:mitochondrial small ribosomal subunit"/>
    <property type="evidence" value="ECO:0007669"/>
    <property type="project" value="TreeGrafter"/>
</dbReference>
<dbReference type="Proteomes" id="UP000250266">
    <property type="component" value="Unassembled WGS sequence"/>
</dbReference>
<protein>
    <recommendedName>
        <fullName evidence="4">Eukaryotic mitochondrial regulator protein-domain-containing protein</fullName>
    </recommendedName>
</protein>
<feature type="compositionally biased region" description="Basic and acidic residues" evidence="1">
    <location>
        <begin position="41"/>
        <end position="59"/>
    </location>
</feature>
<dbReference type="OrthoDB" id="10052321at2759"/>
<reference evidence="2 3" key="1">
    <citation type="journal article" date="2016" name="Nat. Commun.">
        <title>Ectomycorrhizal ecology is imprinted in the genome of the dominant symbiotic fungus Cenococcum geophilum.</title>
        <authorList>
            <consortium name="DOE Joint Genome Institute"/>
            <person name="Peter M."/>
            <person name="Kohler A."/>
            <person name="Ohm R.A."/>
            <person name="Kuo A."/>
            <person name="Krutzmann J."/>
            <person name="Morin E."/>
            <person name="Arend M."/>
            <person name="Barry K.W."/>
            <person name="Binder M."/>
            <person name="Choi C."/>
            <person name="Clum A."/>
            <person name="Copeland A."/>
            <person name="Grisel N."/>
            <person name="Haridas S."/>
            <person name="Kipfer T."/>
            <person name="LaButti K."/>
            <person name="Lindquist E."/>
            <person name="Lipzen A."/>
            <person name="Maire R."/>
            <person name="Meier B."/>
            <person name="Mihaltcheva S."/>
            <person name="Molinier V."/>
            <person name="Murat C."/>
            <person name="Poggeler S."/>
            <person name="Quandt C.A."/>
            <person name="Sperisen C."/>
            <person name="Tritt A."/>
            <person name="Tisserant E."/>
            <person name="Crous P.W."/>
            <person name="Henrissat B."/>
            <person name="Nehls U."/>
            <person name="Egli S."/>
            <person name="Spatafora J.W."/>
            <person name="Grigoriev I.V."/>
            <person name="Martin F.M."/>
        </authorList>
    </citation>
    <scope>NUCLEOTIDE SEQUENCE [LARGE SCALE GENOMIC DNA]</scope>
    <source>
        <strain evidence="2 3">CBS 459.81</strain>
    </source>
</reference>
<evidence type="ECO:0008006" key="4">
    <source>
        <dbReference type="Google" id="ProtNLM"/>
    </source>
</evidence>
<gene>
    <name evidence="2" type="ORF">K432DRAFT_311108</name>
</gene>
<organism evidence="2 3">
    <name type="scientific">Lepidopterella palustris CBS 459.81</name>
    <dbReference type="NCBI Taxonomy" id="1314670"/>
    <lineage>
        <taxon>Eukaryota</taxon>
        <taxon>Fungi</taxon>
        <taxon>Dikarya</taxon>
        <taxon>Ascomycota</taxon>
        <taxon>Pezizomycotina</taxon>
        <taxon>Dothideomycetes</taxon>
        <taxon>Pleosporomycetidae</taxon>
        <taxon>Mytilinidiales</taxon>
        <taxon>Argynnaceae</taxon>
        <taxon>Lepidopterella</taxon>
    </lineage>
</organism>
<dbReference type="PANTHER" id="PTHR28158">
    <property type="entry name" value="37S RIBOSOMAL PROTEIN S35, MITOCHONDRIAL"/>
    <property type="match status" value="1"/>
</dbReference>
<accession>A0A8E2J9C3</accession>
<keyword evidence="3" id="KW-1185">Reference proteome</keyword>
<sequence>MRRNMYAWINGPGQVFKDPLPGSTNYMSAYDKTGNLIRKRDRAETPEQDIDKAPEEGGSEKAGAWGVEGAAADEEGAGEAVEDALEKEMRRQAGEEKRNRAEGKDDKLPPENLEDLRPFPLNKMFRSQPVLSEELREAIWARVVKDGVSVPVVSVEFGVSNERVGAVVRLKQMEKEWIGEGKTLARPYSKAVLAMLPKTPYDPKNNRRPVVHESINDLIVHPATRQQIWEPVSESRRFTRVDAGRAFDASLLPADDRIPHPELVLVERESLAGLSKDERTQLAAKRMMDEQAKREKVERRKAEEAKRMQVVPGRRWDFVFQDVSVESVGRDGRGAGGVGWRYGFPHEDRKKGQVKIPTRVEG</sequence>
<feature type="compositionally biased region" description="Basic and acidic residues" evidence="1">
    <location>
        <begin position="84"/>
        <end position="115"/>
    </location>
</feature>
<evidence type="ECO:0000313" key="2">
    <source>
        <dbReference type="EMBL" id="OCK74249.1"/>
    </source>
</evidence>
<feature type="region of interest" description="Disordered" evidence="1">
    <location>
        <begin position="36"/>
        <end position="115"/>
    </location>
</feature>
<dbReference type="GO" id="GO:0003735">
    <property type="term" value="F:structural constituent of ribosome"/>
    <property type="evidence" value="ECO:0007669"/>
    <property type="project" value="TreeGrafter"/>
</dbReference>
<dbReference type="EMBL" id="KV745521">
    <property type="protein sequence ID" value="OCK74249.1"/>
    <property type="molecule type" value="Genomic_DNA"/>
</dbReference>
<name>A0A8E2J9C3_9PEZI</name>